<feature type="transmembrane region" description="Helical" evidence="10">
    <location>
        <begin position="367"/>
        <end position="389"/>
    </location>
</feature>
<keyword evidence="10" id="KW-0472">Membrane</keyword>
<keyword evidence="4" id="KW-0109">Calcium transport</keyword>
<feature type="transmembrane region" description="Helical" evidence="10">
    <location>
        <begin position="409"/>
        <end position="426"/>
    </location>
</feature>
<evidence type="ECO:0000256" key="4">
    <source>
        <dbReference type="ARBA" id="ARBA00022568"/>
    </source>
</evidence>
<dbReference type="SMART" id="SM00248">
    <property type="entry name" value="ANK"/>
    <property type="match status" value="3"/>
</dbReference>
<dbReference type="PANTHER" id="PTHR10582">
    <property type="entry name" value="TRANSIENT RECEPTOR POTENTIAL ION CHANNEL PROTEIN"/>
    <property type="match status" value="1"/>
</dbReference>
<comment type="caution">
    <text evidence="11">The sequence shown here is derived from an EMBL/GenBank/DDBJ whole genome shotgun (WGS) entry which is preliminary data.</text>
</comment>
<evidence type="ECO:0000256" key="6">
    <source>
        <dbReference type="ARBA" id="ARBA00022737"/>
    </source>
</evidence>
<keyword evidence="6" id="KW-0677">Repeat</keyword>
<protein>
    <recommendedName>
        <fullName evidence="13">Ion transport domain-containing protein</fullName>
    </recommendedName>
</protein>
<dbReference type="GO" id="GO:0098703">
    <property type="term" value="P:calcium ion import across plasma membrane"/>
    <property type="evidence" value="ECO:0007669"/>
    <property type="project" value="TreeGrafter"/>
</dbReference>
<feature type="transmembrane region" description="Helical" evidence="10">
    <location>
        <begin position="446"/>
        <end position="463"/>
    </location>
</feature>
<evidence type="ECO:0000256" key="5">
    <source>
        <dbReference type="ARBA" id="ARBA00022673"/>
    </source>
</evidence>
<reference evidence="11 12" key="1">
    <citation type="journal article" date="2018" name="Sci. Rep.">
        <title>Comparative analysis of the Pocillopora damicornis genome highlights role of immune system in coral evolution.</title>
        <authorList>
            <person name="Cunning R."/>
            <person name="Bay R.A."/>
            <person name="Gillette P."/>
            <person name="Baker A.C."/>
            <person name="Traylor-Knowles N."/>
        </authorList>
    </citation>
    <scope>NUCLEOTIDE SEQUENCE [LARGE SCALE GENOMIC DNA]</scope>
    <source>
        <strain evidence="11">RSMAS</strain>
        <tissue evidence="11">Whole animal</tissue>
    </source>
</reference>
<feature type="transmembrane region" description="Helical" evidence="10">
    <location>
        <begin position="469"/>
        <end position="485"/>
    </location>
</feature>
<dbReference type="Proteomes" id="UP000275408">
    <property type="component" value="Unassembled WGS sequence"/>
</dbReference>
<gene>
    <name evidence="11" type="ORF">pdam_00024652</name>
</gene>
<dbReference type="InterPro" id="IPR036770">
    <property type="entry name" value="Ankyrin_rpt-contain_sf"/>
</dbReference>
<evidence type="ECO:0000256" key="3">
    <source>
        <dbReference type="ARBA" id="ARBA00022475"/>
    </source>
</evidence>
<keyword evidence="9" id="KW-0407">Ion channel</keyword>
<evidence type="ECO:0000256" key="1">
    <source>
        <dbReference type="ARBA" id="ARBA00004651"/>
    </source>
</evidence>
<accession>A0A3M6T6S1</accession>
<name>A0A3M6T6S1_POCDA</name>
<evidence type="ECO:0000256" key="9">
    <source>
        <dbReference type="ARBA" id="ARBA00023303"/>
    </source>
</evidence>
<evidence type="ECO:0000313" key="11">
    <source>
        <dbReference type="EMBL" id="RMX37042.1"/>
    </source>
</evidence>
<dbReference type="InterPro" id="IPR024862">
    <property type="entry name" value="TRPV"/>
</dbReference>
<comment type="subcellular location">
    <subcellularLocation>
        <location evidence="1">Cell membrane</location>
        <topology evidence="1">Multi-pass membrane protein</topology>
    </subcellularLocation>
</comment>
<keyword evidence="7" id="KW-0106">Calcium</keyword>
<sequence length="633" mass="73813">MKWIWLITCDSGMRKEELELSEHNGKVINNEQEFQPEDGHHRQDVFENEYDGDFWIKVRLKQTKGLSWSRAMDQVTVERLIQKYKDNGELDDEDPALLMLKLWPAYQYKVNPDKLSGLEQKINCLLEIMLESELNANNKYEIFRDEDDKTRKTLLHYASELGFLQVTQTLVKKCPVLLIMQTEEVRKKRAMFAVELAILAGNDEVAAYLIRIMWHERILGLFFWRPAVNERNPAQPSFFSFKSILENPKMKKTILAVLDQMINPHWPHLPKRKDSYENEKEKEVVEGAWRTITDDPLDYHFYYHILDGDEGGRPPKVMMPGGHGQTENKYFNWRDKSCLHVIAKSRNMEALQHPVVRMLVKAKWKSYGHFFLSLQAALYVIFLLCLSYSLLSASTAGDPTQYGGEADSLGGFCEIFTLIMMVFYICEEINQMRLEGKSYFTEWMTLFDWSGLLLILCIIPLRYTQSKAQWLVASLAFLFNFLRIFKFSCLTRFLNILLESELNLGNRYDTFRDVNNKAKKTLLHYAAELGFLQVTKTLVKRCPSLLSMKTKRPRSTRAMFPVEMALLAEKDEEALQHPVHSDHRMLEGLLKNHETKKECLSKDMSVILLEQQEIVFPVPAKNFQLDKLTVAIV</sequence>
<evidence type="ECO:0008006" key="13">
    <source>
        <dbReference type="Google" id="ProtNLM"/>
    </source>
</evidence>
<dbReference type="EMBL" id="RCHS01004203">
    <property type="protein sequence ID" value="RMX37042.1"/>
    <property type="molecule type" value="Genomic_DNA"/>
</dbReference>
<keyword evidence="12" id="KW-1185">Reference proteome</keyword>
<dbReference type="OrthoDB" id="10353815at2759"/>
<evidence type="ECO:0000256" key="10">
    <source>
        <dbReference type="SAM" id="Phobius"/>
    </source>
</evidence>
<keyword evidence="10" id="KW-0812">Transmembrane</keyword>
<dbReference type="InterPro" id="IPR002110">
    <property type="entry name" value="Ankyrin_rpt"/>
</dbReference>
<keyword evidence="10" id="KW-1133">Transmembrane helix</keyword>
<dbReference type="GO" id="GO:0005262">
    <property type="term" value="F:calcium channel activity"/>
    <property type="evidence" value="ECO:0007669"/>
    <property type="project" value="UniProtKB-KW"/>
</dbReference>
<dbReference type="PANTHER" id="PTHR10582:SF2">
    <property type="entry name" value="INACTIVE"/>
    <property type="match status" value="1"/>
</dbReference>
<keyword evidence="5" id="KW-0107">Calcium channel</keyword>
<dbReference type="SUPFAM" id="SSF48403">
    <property type="entry name" value="Ankyrin repeat"/>
    <property type="match status" value="1"/>
</dbReference>
<evidence type="ECO:0000256" key="7">
    <source>
        <dbReference type="ARBA" id="ARBA00022837"/>
    </source>
</evidence>
<keyword evidence="3" id="KW-1003">Cell membrane</keyword>
<proteinExistence type="predicted"/>
<evidence type="ECO:0000313" key="12">
    <source>
        <dbReference type="Proteomes" id="UP000275408"/>
    </source>
</evidence>
<evidence type="ECO:0000256" key="2">
    <source>
        <dbReference type="ARBA" id="ARBA00022448"/>
    </source>
</evidence>
<dbReference type="AlphaFoldDB" id="A0A3M6T6S1"/>
<dbReference type="GO" id="GO:0005886">
    <property type="term" value="C:plasma membrane"/>
    <property type="evidence" value="ECO:0007669"/>
    <property type="project" value="UniProtKB-SubCell"/>
</dbReference>
<evidence type="ECO:0000256" key="8">
    <source>
        <dbReference type="ARBA" id="ARBA00023065"/>
    </source>
</evidence>
<keyword evidence="2" id="KW-0813">Transport</keyword>
<organism evidence="11 12">
    <name type="scientific">Pocillopora damicornis</name>
    <name type="common">Cauliflower coral</name>
    <name type="synonym">Millepora damicornis</name>
    <dbReference type="NCBI Taxonomy" id="46731"/>
    <lineage>
        <taxon>Eukaryota</taxon>
        <taxon>Metazoa</taxon>
        <taxon>Cnidaria</taxon>
        <taxon>Anthozoa</taxon>
        <taxon>Hexacorallia</taxon>
        <taxon>Scleractinia</taxon>
        <taxon>Astrocoeniina</taxon>
        <taxon>Pocilloporidae</taxon>
        <taxon>Pocillopora</taxon>
    </lineage>
</organism>
<keyword evidence="8" id="KW-0406">Ion transport</keyword>